<evidence type="ECO:0000313" key="3">
    <source>
        <dbReference type="EMBL" id="KIT17901.1"/>
    </source>
</evidence>
<dbReference type="PANTHER" id="PTHR38595">
    <property type="entry name" value="CYTOPLASMIC PROTEIN-RELATED"/>
    <property type="match status" value="1"/>
</dbReference>
<comment type="caution">
    <text evidence="3">The sequence shown here is derived from an EMBL/GenBank/DDBJ whole genome shotgun (WGS) entry which is preliminary data.</text>
</comment>
<dbReference type="PANTHER" id="PTHR38595:SF1">
    <property type="entry name" value="TYPE VI SECRETION SYSTEM COMPONENT TSSE1"/>
    <property type="match status" value="1"/>
</dbReference>
<dbReference type="EMBL" id="JYFE01000009">
    <property type="protein sequence ID" value="KIT17901.1"/>
    <property type="molecule type" value="Genomic_DNA"/>
</dbReference>
<dbReference type="InterPro" id="IPR053176">
    <property type="entry name" value="T6SS_TssE1-like"/>
</dbReference>
<dbReference type="SUPFAM" id="SSF160719">
    <property type="entry name" value="gpW/gp25-like"/>
    <property type="match status" value="1"/>
</dbReference>
<dbReference type="OrthoDB" id="119583at2"/>
<sequence length="194" mass="21263">MCPTSDSTVPPRRDPRRGAQRQVSLTHVFRDAAETGMARRDGSEPGKAGDLALSQDRRMGVDEGALRRHLAADLDSLVNTIRLDAFEELDNYPRLMKSVLNYGFAELGRTGTAADAGTVIAKRIRESLITFEPRLIPESVDVQVSEGEGTLDQRLVFDVTAEIAADPADLPLDFVAEVDLGAGKMKMKRLKLQK</sequence>
<evidence type="ECO:0000313" key="4">
    <source>
        <dbReference type="Proteomes" id="UP000032232"/>
    </source>
</evidence>
<evidence type="ECO:0000259" key="2">
    <source>
        <dbReference type="Pfam" id="PF04965"/>
    </source>
</evidence>
<dbReference type="Proteomes" id="UP000032232">
    <property type="component" value="Unassembled WGS sequence"/>
</dbReference>
<evidence type="ECO:0000256" key="1">
    <source>
        <dbReference type="SAM" id="MobiDB-lite"/>
    </source>
</evidence>
<gene>
    <name evidence="3" type="ORF">jaqu_03260</name>
</gene>
<protein>
    <submittedName>
        <fullName evidence="3">Lysozyme</fullName>
    </submittedName>
</protein>
<keyword evidence="4" id="KW-1185">Reference proteome</keyword>
<accession>A0A0D1ELS1</accession>
<organism evidence="3 4">
    <name type="scientific">Jannaschia aquimarina</name>
    <dbReference type="NCBI Taxonomy" id="935700"/>
    <lineage>
        <taxon>Bacteria</taxon>
        <taxon>Pseudomonadati</taxon>
        <taxon>Pseudomonadota</taxon>
        <taxon>Alphaproteobacteria</taxon>
        <taxon>Rhodobacterales</taxon>
        <taxon>Roseobacteraceae</taxon>
        <taxon>Jannaschia</taxon>
    </lineage>
</organism>
<dbReference type="STRING" id="935700.jaqu_03260"/>
<name>A0A0D1ELS1_9RHOB</name>
<dbReference type="AlphaFoldDB" id="A0A0D1ELS1"/>
<dbReference type="InterPro" id="IPR007048">
    <property type="entry name" value="IraD/Gp25-like"/>
</dbReference>
<reference evidence="3 4" key="1">
    <citation type="submission" date="2015-02" db="EMBL/GenBank/DDBJ databases">
        <title>Genome Sequence of Jannaschia aquimarina DSM28248, a member of the Roseobacter clade.</title>
        <authorList>
            <person name="Voget S."/>
            <person name="Daniel R."/>
        </authorList>
    </citation>
    <scope>NUCLEOTIDE SEQUENCE [LARGE SCALE GENOMIC DNA]</scope>
    <source>
        <strain evidence="3 4">GSW-M26</strain>
    </source>
</reference>
<dbReference type="Pfam" id="PF04965">
    <property type="entry name" value="GPW_gp25"/>
    <property type="match status" value="1"/>
</dbReference>
<proteinExistence type="predicted"/>
<feature type="compositionally biased region" description="Basic and acidic residues" evidence="1">
    <location>
        <begin position="28"/>
        <end position="44"/>
    </location>
</feature>
<dbReference type="PATRIC" id="fig|935700.4.peg.350"/>
<feature type="domain" description="IraD/Gp25-like" evidence="2">
    <location>
        <begin position="66"/>
        <end position="167"/>
    </location>
</feature>
<feature type="region of interest" description="Disordered" evidence="1">
    <location>
        <begin position="1"/>
        <end position="52"/>
    </location>
</feature>